<evidence type="ECO:0000313" key="2">
    <source>
        <dbReference type="Proteomes" id="UP001176941"/>
    </source>
</evidence>
<name>A0ABN8YS75_RANTA</name>
<protein>
    <submittedName>
        <fullName evidence="1">Uncharacterized protein</fullName>
    </submittedName>
</protein>
<proteinExistence type="predicted"/>
<keyword evidence="2" id="KW-1185">Reference proteome</keyword>
<evidence type="ECO:0000313" key="1">
    <source>
        <dbReference type="EMBL" id="CAI9164319.1"/>
    </source>
</evidence>
<organism evidence="1 2">
    <name type="scientific">Rangifer tarandus platyrhynchus</name>
    <name type="common">Svalbard reindeer</name>
    <dbReference type="NCBI Taxonomy" id="3082113"/>
    <lineage>
        <taxon>Eukaryota</taxon>
        <taxon>Metazoa</taxon>
        <taxon>Chordata</taxon>
        <taxon>Craniata</taxon>
        <taxon>Vertebrata</taxon>
        <taxon>Euteleostomi</taxon>
        <taxon>Mammalia</taxon>
        <taxon>Eutheria</taxon>
        <taxon>Laurasiatheria</taxon>
        <taxon>Artiodactyla</taxon>
        <taxon>Ruminantia</taxon>
        <taxon>Pecora</taxon>
        <taxon>Cervidae</taxon>
        <taxon>Odocoileinae</taxon>
        <taxon>Rangifer</taxon>
    </lineage>
</organism>
<sequence length="78" mass="8757">MGEGGVQMFAFGEIARRYGKAWLGGFQRPVASCQRGIISFGFRQEHNFGSVKGPEALETVAEIQEQDDRSPNQHIEWD</sequence>
<accession>A0ABN8YS75</accession>
<dbReference type="EMBL" id="OX459958">
    <property type="protein sequence ID" value="CAI9164319.1"/>
    <property type="molecule type" value="Genomic_DNA"/>
</dbReference>
<dbReference type="Proteomes" id="UP001176941">
    <property type="component" value="Chromosome 22"/>
</dbReference>
<gene>
    <name evidence="1" type="ORF">MRATA1EN1_LOCUS13281</name>
</gene>
<reference evidence="1" key="1">
    <citation type="submission" date="2023-04" db="EMBL/GenBank/DDBJ databases">
        <authorList>
            <consortium name="ELIXIR-Norway"/>
        </authorList>
    </citation>
    <scope>NUCLEOTIDE SEQUENCE [LARGE SCALE GENOMIC DNA]</scope>
</reference>